<feature type="compositionally biased region" description="Basic and acidic residues" evidence="1">
    <location>
        <begin position="433"/>
        <end position="443"/>
    </location>
</feature>
<protein>
    <submittedName>
        <fullName evidence="2">Uncharacterized protein</fullName>
    </submittedName>
</protein>
<evidence type="ECO:0000313" key="2">
    <source>
        <dbReference type="EMBL" id="KAL1893007.1"/>
    </source>
</evidence>
<accession>A0ABR3YYN8</accession>
<name>A0ABR3YYN8_9PEZI</name>
<feature type="region of interest" description="Disordered" evidence="1">
    <location>
        <begin position="23"/>
        <end position="46"/>
    </location>
</feature>
<sequence length="489" mass="54580">MPPRVSRWGQYLRQRLRRVGNNVVPLQTRPADADSDSDSDPGLPFLAESSASRVSLTDVPVTEDANAHNPFFSRLPPEIRHQILMEAFGGRTLHMDVRLSPPMLPVSKREPSVIAPFELPHGGIGADLDRFSGWPVEVLKAAVEARVITPIDINGDDKHSVSPWQWWSCVCHRGMPHAVSTTSLCEDQCVHGSNTYCGFYAGKAPGKCLVGCTGWLLACRQAYAEGIQVLYGTNTINLQREILTDAILRSTDLSSGSTIPPAIVPTAHLARITRLEIAWDLSLATQPFHDDKQAAARASLVERLAHLARSDAFPRLAHLVLAFGDSLYQRPTPPATCLEDLDKGLLDPLRAMTAEFWKSRQAKVEKRKGGSRNQDAPILQLTVELPTNTFNPLYERTVRCGGVYEQGQSYYQRRFWRVSIVKVDEDGMPAENQEEKEYEKKEGDEDDENTDKRHKIVDCGFWVKAGIESRLNFDYQGNPYRLGTVATLH</sequence>
<dbReference type="PANTHER" id="PTHR38790:SF4">
    <property type="entry name" value="2EXR DOMAIN-CONTAINING PROTEIN"/>
    <property type="match status" value="1"/>
</dbReference>
<reference evidence="2 3" key="1">
    <citation type="journal article" date="2024" name="IMA Fungus">
        <title>IMA Genome - F19 : A genome assembly and annotation guide to empower mycologists, including annotated draft genome sequences of Ceratocystis pirilliformis, Diaporthe australafricana, Fusarium ophioides, Paecilomyces lecythidis, and Sporothrix stenoceras.</title>
        <authorList>
            <person name="Aylward J."/>
            <person name="Wilson A.M."/>
            <person name="Visagie C.M."/>
            <person name="Spraker J."/>
            <person name="Barnes I."/>
            <person name="Buitendag C."/>
            <person name="Ceriani C."/>
            <person name="Del Mar Angel L."/>
            <person name="du Plessis D."/>
            <person name="Fuchs T."/>
            <person name="Gasser K."/>
            <person name="Kramer D."/>
            <person name="Li W."/>
            <person name="Munsamy K."/>
            <person name="Piso A."/>
            <person name="Price J.L."/>
            <person name="Sonnekus B."/>
            <person name="Thomas C."/>
            <person name="van der Nest A."/>
            <person name="van Dijk A."/>
            <person name="van Heerden A."/>
            <person name="van Vuuren N."/>
            <person name="Yilmaz N."/>
            <person name="Duong T.A."/>
            <person name="van der Merwe N.A."/>
            <person name="Wingfield M.J."/>
            <person name="Wingfield B.D."/>
        </authorList>
    </citation>
    <scope>NUCLEOTIDE SEQUENCE [LARGE SCALE GENOMIC DNA]</scope>
    <source>
        <strain evidence="2 3">CMW 5346</strain>
    </source>
</reference>
<evidence type="ECO:0000256" key="1">
    <source>
        <dbReference type="SAM" id="MobiDB-lite"/>
    </source>
</evidence>
<dbReference type="Proteomes" id="UP001583186">
    <property type="component" value="Unassembled WGS sequence"/>
</dbReference>
<comment type="caution">
    <text evidence="2">The sequence shown here is derived from an EMBL/GenBank/DDBJ whole genome shotgun (WGS) entry which is preliminary data.</text>
</comment>
<dbReference type="EMBL" id="JAWCUI010000040">
    <property type="protein sequence ID" value="KAL1893007.1"/>
    <property type="molecule type" value="Genomic_DNA"/>
</dbReference>
<organism evidence="2 3">
    <name type="scientific">Sporothrix stenoceras</name>
    <dbReference type="NCBI Taxonomy" id="5173"/>
    <lineage>
        <taxon>Eukaryota</taxon>
        <taxon>Fungi</taxon>
        <taxon>Dikarya</taxon>
        <taxon>Ascomycota</taxon>
        <taxon>Pezizomycotina</taxon>
        <taxon>Sordariomycetes</taxon>
        <taxon>Sordariomycetidae</taxon>
        <taxon>Ophiostomatales</taxon>
        <taxon>Ophiostomataceae</taxon>
        <taxon>Sporothrix</taxon>
    </lineage>
</organism>
<keyword evidence="3" id="KW-1185">Reference proteome</keyword>
<gene>
    <name evidence="2" type="ORF">Sste5346_006687</name>
</gene>
<feature type="region of interest" description="Disordered" evidence="1">
    <location>
        <begin position="427"/>
        <end position="450"/>
    </location>
</feature>
<proteinExistence type="predicted"/>
<evidence type="ECO:0000313" key="3">
    <source>
        <dbReference type="Proteomes" id="UP001583186"/>
    </source>
</evidence>
<dbReference type="PANTHER" id="PTHR38790">
    <property type="entry name" value="2EXR DOMAIN-CONTAINING PROTEIN-RELATED"/>
    <property type="match status" value="1"/>
</dbReference>